<organism evidence="4 5">
    <name type="scientific">Escallonia rubra</name>
    <dbReference type="NCBI Taxonomy" id="112253"/>
    <lineage>
        <taxon>Eukaryota</taxon>
        <taxon>Viridiplantae</taxon>
        <taxon>Streptophyta</taxon>
        <taxon>Embryophyta</taxon>
        <taxon>Tracheophyta</taxon>
        <taxon>Spermatophyta</taxon>
        <taxon>Magnoliopsida</taxon>
        <taxon>eudicotyledons</taxon>
        <taxon>Gunneridae</taxon>
        <taxon>Pentapetalae</taxon>
        <taxon>asterids</taxon>
        <taxon>campanulids</taxon>
        <taxon>Escalloniales</taxon>
        <taxon>Escalloniaceae</taxon>
        <taxon>Escallonia</taxon>
    </lineage>
</organism>
<dbReference type="SMART" id="SM00054">
    <property type="entry name" value="EFh"/>
    <property type="match status" value="2"/>
</dbReference>
<dbReference type="PROSITE" id="PS00018">
    <property type="entry name" value="EF_HAND_1"/>
    <property type="match status" value="2"/>
</dbReference>
<dbReference type="InterPro" id="IPR002048">
    <property type="entry name" value="EF_hand_dom"/>
</dbReference>
<feature type="region of interest" description="Disordered" evidence="2">
    <location>
        <begin position="1"/>
        <end position="30"/>
    </location>
</feature>
<protein>
    <recommendedName>
        <fullName evidence="3">EF-hand domain-containing protein</fullName>
    </recommendedName>
</protein>
<comment type="caution">
    <text evidence="4">The sequence shown here is derived from an EMBL/GenBank/DDBJ whole genome shotgun (WGS) entry which is preliminary data.</text>
</comment>
<feature type="domain" description="EF-hand" evidence="3">
    <location>
        <begin position="35"/>
        <end position="70"/>
    </location>
</feature>
<gene>
    <name evidence="4" type="ORF">RJ640_020255</name>
</gene>
<keyword evidence="1" id="KW-0106">Calcium</keyword>
<dbReference type="PROSITE" id="PS50222">
    <property type="entry name" value="EF_HAND_2"/>
    <property type="match status" value="2"/>
</dbReference>
<evidence type="ECO:0000313" key="4">
    <source>
        <dbReference type="EMBL" id="KAK2995619.1"/>
    </source>
</evidence>
<keyword evidence="5" id="KW-1185">Reference proteome</keyword>
<evidence type="ECO:0000256" key="1">
    <source>
        <dbReference type="ARBA" id="ARBA00022837"/>
    </source>
</evidence>
<feature type="compositionally biased region" description="Polar residues" evidence="2">
    <location>
        <begin position="7"/>
        <end position="16"/>
    </location>
</feature>
<dbReference type="SUPFAM" id="SSF47473">
    <property type="entry name" value="EF-hand"/>
    <property type="match status" value="1"/>
</dbReference>
<dbReference type="AlphaFoldDB" id="A0AA88S0S8"/>
<dbReference type="InterPro" id="IPR011992">
    <property type="entry name" value="EF-hand-dom_pair"/>
</dbReference>
<evidence type="ECO:0000313" key="5">
    <source>
        <dbReference type="Proteomes" id="UP001187471"/>
    </source>
</evidence>
<dbReference type="Gene3D" id="1.10.238.10">
    <property type="entry name" value="EF-hand"/>
    <property type="match status" value="1"/>
</dbReference>
<dbReference type="Pfam" id="PF13202">
    <property type="entry name" value="EF-hand_5"/>
    <property type="match status" value="1"/>
</dbReference>
<name>A0AA88S0S8_9ASTE</name>
<dbReference type="InterPro" id="IPR018247">
    <property type="entry name" value="EF_Hand_1_Ca_BS"/>
</dbReference>
<evidence type="ECO:0000256" key="2">
    <source>
        <dbReference type="SAM" id="MobiDB-lite"/>
    </source>
</evidence>
<sequence length="111" mass="12597">MVENYEGNGNNPSSNGRKAPMLGHHEGSKGAKIRLTEEQLRLWFIKYDTNRDGNLTRAELTEAFSRLGSFWGGYRAMQALLHADANDDGCIDEDEMEELVRYANKRKYALA</sequence>
<proteinExistence type="predicted"/>
<feature type="domain" description="EF-hand" evidence="3">
    <location>
        <begin position="75"/>
        <end position="106"/>
    </location>
</feature>
<dbReference type="GO" id="GO:0005509">
    <property type="term" value="F:calcium ion binding"/>
    <property type="evidence" value="ECO:0007669"/>
    <property type="project" value="InterPro"/>
</dbReference>
<dbReference type="Proteomes" id="UP001187471">
    <property type="component" value="Unassembled WGS sequence"/>
</dbReference>
<accession>A0AA88S0S8</accession>
<evidence type="ECO:0000259" key="3">
    <source>
        <dbReference type="PROSITE" id="PS50222"/>
    </source>
</evidence>
<reference evidence="4" key="1">
    <citation type="submission" date="2022-12" db="EMBL/GenBank/DDBJ databases">
        <title>Draft genome assemblies for two species of Escallonia (Escalloniales).</title>
        <authorList>
            <person name="Chanderbali A."/>
            <person name="Dervinis C."/>
            <person name="Anghel I."/>
            <person name="Soltis D."/>
            <person name="Soltis P."/>
            <person name="Zapata F."/>
        </authorList>
    </citation>
    <scope>NUCLEOTIDE SEQUENCE</scope>
    <source>
        <strain evidence="4">UCBG92.1500</strain>
        <tissue evidence="4">Leaf</tissue>
    </source>
</reference>
<dbReference type="EMBL" id="JAVXUO010000083">
    <property type="protein sequence ID" value="KAK2995619.1"/>
    <property type="molecule type" value="Genomic_DNA"/>
</dbReference>